<dbReference type="EMBL" id="WMHD01000016">
    <property type="protein sequence ID" value="MUN74657.1"/>
    <property type="molecule type" value="Genomic_DNA"/>
</dbReference>
<comment type="subcellular location">
    <subcellularLocation>
        <location evidence="1">Cytoplasm</location>
    </subcellularLocation>
</comment>
<dbReference type="InterPro" id="IPR036095">
    <property type="entry name" value="PTS_EIIB-like_sf"/>
</dbReference>
<evidence type="ECO:0000259" key="12">
    <source>
        <dbReference type="PROSITE" id="PS51099"/>
    </source>
</evidence>
<feature type="domain" description="PRD" evidence="13">
    <location>
        <begin position="75"/>
        <end position="182"/>
    </location>
</feature>
<evidence type="ECO:0000313" key="14">
    <source>
        <dbReference type="EMBL" id="MUN74657.1"/>
    </source>
</evidence>
<dbReference type="PROSITE" id="PS51099">
    <property type="entry name" value="PTS_EIIB_TYPE_2"/>
    <property type="match status" value="1"/>
</dbReference>
<comment type="function">
    <text evidence="8">The phosphoenolpyruvate-dependent sugar phosphotransferase system (sugar PTS), a major carbohydrate active transport system, catalyzes the phosphorylation of incoming sugar substrates concomitantly with their translocation across the cell membrane. The enzyme II UlaABC PTS system is involved in ascorbate transport.</text>
</comment>
<dbReference type="GO" id="GO:0016301">
    <property type="term" value="F:kinase activity"/>
    <property type="evidence" value="ECO:0007669"/>
    <property type="project" value="UniProtKB-KW"/>
</dbReference>
<evidence type="ECO:0000256" key="8">
    <source>
        <dbReference type="ARBA" id="ARBA00037387"/>
    </source>
</evidence>
<dbReference type="InterPro" id="IPR036634">
    <property type="entry name" value="PRD_sf"/>
</dbReference>
<evidence type="ECO:0000256" key="1">
    <source>
        <dbReference type="ARBA" id="ARBA00004496"/>
    </source>
</evidence>
<dbReference type="InterPro" id="IPR051351">
    <property type="entry name" value="Ascorbate-PTS_EIIA_comp"/>
</dbReference>
<dbReference type="Gene3D" id="1.10.1790.10">
    <property type="entry name" value="PRD domain"/>
    <property type="match status" value="2"/>
</dbReference>
<keyword evidence="7" id="KW-0418">Kinase</keyword>
<evidence type="ECO:0000256" key="7">
    <source>
        <dbReference type="ARBA" id="ARBA00022777"/>
    </source>
</evidence>
<evidence type="ECO:0000256" key="2">
    <source>
        <dbReference type="ARBA" id="ARBA00022448"/>
    </source>
</evidence>
<feature type="domain" description="PTS EIIB type-2" evidence="12">
    <location>
        <begin position="187"/>
        <end position="274"/>
    </location>
</feature>
<evidence type="ECO:0000256" key="10">
    <source>
        <dbReference type="ARBA" id="ARBA00042072"/>
    </source>
</evidence>
<dbReference type="PROSITE" id="PS51094">
    <property type="entry name" value="PTS_EIIA_TYPE_2"/>
    <property type="match status" value="1"/>
</dbReference>
<dbReference type="InterPro" id="IPR016152">
    <property type="entry name" value="PTrfase/Anion_transptr"/>
</dbReference>
<proteinExistence type="predicted"/>
<dbReference type="AlphaFoldDB" id="A0A6G2FJF0"/>
<accession>A0A6G2FJF0</accession>
<dbReference type="Pfam" id="PF00874">
    <property type="entry name" value="PRD"/>
    <property type="match status" value="2"/>
</dbReference>
<evidence type="ECO:0000256" key="3">
    <source>
        <dbReference type="ARBA" id="ARBA00022490"/>
    </source>
</evidence>
<dbReference type="InterPro" id="IPR011608">
    <property type="entry name" value="PRD"/>
</dbReference>
<evidence type="ECO:0000256" key="6">
    <source>
        <dbReference type="ARBA" id="ARBA00022683"/>
    </source>
</evidence>
<feature type="domain" description="PRD" evidence="13">
    <location>
        <begin position="1"/>
        <end position="73"/>
    </location>
</feature>
<sequence length="485" mass="56797">MIIYLSIQRAKQKKSIEESTIRTVNRLLDKKTHETAEKCFKDLYKDSPKTLVTKEIYYITMHILSMNVIKRMMFRYNQELDTAIMKSIQRFEECSITVIENKEELKDVLYQHIVPASYRIRFGVPDENTLSEKIENEYKAFELIVKESIKFIEIELNINFTGMELSYIVILFMSFLHEAKKRNDQKKTAVVVCMHGISVSHLLLKSLRELFPQINFIRFMSLREYYDVGPQVDLIFSTVEIDTDQPFYLIKHFLTDSEKKLLREKVEIDAFENRNLIRTSSEHEIDELISLIGKYATIHSKQQLRKELQKHIFHKTSSKQVPYNPKKESQLLELLPCAHIQTYDTGELSFEEAIRQCGKPLLKRGFVSEAYIETIIKNYNSEYPYFVIAPSVAIPHAAPEDGVYELGMSLLRVKKPVRFSKQLGVQLLIMIAPKDKKSHLNAVTTLHALVSDTTFRQKLLSATYEKDIYQLLKERLENSEIRDRE</sequence>
<evidence type="ECO:0000259" key="11">
    <source>
        <dbReference type="PROSITE" id="PS51094"/>
    </source>
</evidence>
<organism evidence="14">
    <name type="scientific">Enterococcus casseliflavus</name>
    <name type="common">Enterococcus flavescens</name>
    <dbReference type="NCBI Taxonomy" id="37734"/>
    <lineage>
        <taxon>Bacteria</taxon>
        <taxon>Bacillati</taxon>
        <taxon>Bacillota</taxon>
        <taxon>Bacilli</taxon>
        <taxon>Lactobacillales</taxon>
        <taxon>Enterococcaceae</taxon>
        <taxon>Enterococcus</taxon>
    </lineage>
</organism>
<dbReference type="GO" id="GO:0008982">
    <property type="term" value="F:protein-N(PI)-phosphohistidine-sugar phosphotransferase activity"/>
    <property type="evidence" value="ECO:0007669"/>
    <property type="project" value="InterPro"/>
</dbReference>
<dbReference type="SUPFAM" id="SSF55804">
    <property type="entry name" value="Phoshotransferase/anion transport protein"/>
    <property type="match status" value="1"/>
</dbReference>
<keyword evidence="6" id="KW-0598">Phosphotransferase system</keyword>
<feature type="domain" description="PTS EIIA type-2" evidence="11">
    <location>
        <begin position="333"/>
        <end position="475"/>
    </location>
</feature>
<dbReference type="CDD" id="cd05568">
    <property type="entry name" value="PTS_IIB_bgl_like"/>
    <property type="match status" value="1"/>
</dbReference>
<dbReference type="InterPro" id="IPR002178">
    <property type="entry name" value="PTS_EIIA_type-2_dom"/>
</dbReference>
<gene>
    <name evidence="14" type="ORF">EZ027_10915</name>
</gene>
<dbReference type="CDD" id="cd00211">
    <property type="entry name" value="PTS_IIA_fru"/>
    <property type="match status" value="1"/>
</dbReference>
<name>A0A6G2FJF0_ENTCA</name>
<dbReference type="PANTHER" id="PTHR36203">
    <property type="entry name" value="ASCORBATE-SPECIFIC PTS SYSTEM EIIA COMPONENT"/>
    <property type="match status" value="1"/>
</dbReference>
<reference evidence="14" key="1">
    <citation type="submission" date="2019-11" db="EMBL/GenBank/DDBJ databases">
        <title>Comparative Genomics of Multidrug-Resistant Enterococcus spp. isolated from Wastewater Treatment Plants.</title>
        <authorList>
            <person name="Sanderson H.A."/>
            <person name="Ortega-Polo R."/>
            <person name="Zaheer R."/>
            <person name="Goji N."/>
            <person name="Amoako K."/>
            <person name="Brown R.S."/>
            <person name="Majury A."/>
            <person name="Liss S.N."/>
            <person name="Mcallister T.A."/>
        </authorList>
    </citation>
    <scope>NUCLEOTIDE SEQUENCE</scope>
    <source>
        <strain evidence="14">B79</strain>
    </source>
</reference>
<dbReference type="PROSITE" id="PS51372">
    <property type="entry name" value="PRD_2"/>
    <property type="match status" value="2"/>
</dbReference>
<dbReference type="Pfam" id="PF00359">
    <property type="entry name" value="PTS_EIIA_2"/>
    <property type="match status" value="1"/>
</dbReference>
<dbReference type="SUPFAM" id="SSF63520">
    <property type="entry name" value="PTS-regulatory domain, PRD"/>
    <property type="match status" value="2"/>
</dbReference>
<dbReference type="GO" id="GO:0005737">
    <property type="term" value="C:cytoplasm"/>
    <property type="evidence" value="ECO:0007669"/>
    <property type="project" value="UniProtKB-SubCell"/>
</dbReference>
<dbReference type="Gene3D" id="3.40.930.10">
    <property type="entry name" value="Mannitol-specific EII, Chain A"/>
    <property type="match status" value="1"/>
</dbReference>
<keyword evidence="3" id="KW-0963">Cytoplasm</keyword>
<evidence type="ECO:0000259" key="13">
    <source>
        <dbReference type="PROSITE" id="PS51372"/>
    </source>
</evidence>
<dbReference type="PANTHER" id="PTHR36203:SF1">
    <property type="entry name" value="ASCORBATE-SPECIFIC PTS SYSTEM EIIA COMPONENT"/>
    <property type="match status" value="1"/>
</dbReference>
<keyword evidence="5" id="KW-0808">Transferase</keyword>
<keyword evidence="4" id="KW-0597">Phosphoprotein</keyword>
<evidence type="ECO:0000256" key="9">
    <source>
        <dbReference type="ARBA" id="ARBA00041175"/>
    </source>
</evidence>
<dbReference type="SUPFAM" id="SSF52794">
    <property type="entry name" value="PTS system IIB component-like"/>
    <property type="match status" value="1"/>
</dbReference>
<dbReference type="GO" id="GO:0006355">
    <property type="term" value="P:regulation of DNA-templated transcription"/>
    <property type="evidence" value="ECO:0007669"/>
    <property type="project" value="InterPro"/>
</dbReference>
<keyword evidence="2" id="KW-0813">Transport</keyword>
<evidence type="ECO:0000256" key="5">
    <source>
        <dbReference type="ARBA" id="ARBA00022679"/>
    </source>
</evidence>
<protein>
    <recommendedName>
        <fullName evidence="9">Ascorbate-specific PTS system EIIA component</fullName>
    </recommendedName>
    <alternativeName>
        <fullName evidence="10">Ascorbate-specific phosphotransferase enzyme IIA component</fullName>
    </alternativeName>
</protein>
<dbReference type="InterPro" id="IPR013011">
    <property type="entry name" value="PTS_EIIB_2"/>
</dbReference>
<evidence type="ECO:0000256" key="4">
    <source>
        <dbReference type="ARBA" id="ARBA00022553"/>
    </source>
</evidence>
<dbReference type="GO" id="GO:0009401">
    <property type="term" value="P:phosphoenolpyruvate-dependent sugar phosphotransferase system"/>
    <property type="evidence" value="ECO:0007669"/>
    <property type="project" value="UniProtKB-KW"/>
</dbReference>
<comment type="caution">
    <text evidence="14">The sequence shown here is derived from an EMBL/GenBank/DDBJ whole genome shotgun (WGS) entry which is preliminary data.</text>
</comment>